<dbReference type="EMBL" id="JBHMAJ010000006">
    <property type="protein sequence ID" value="MFB9824227.1"/>
    <property type="molecule type" value="Genomic_DNA"/>
</dbReference>
<dbReference type="Pfam" id="PF11848">
    <property type="entry name" value="DUF3368"/>
    <property type="match status" value="1"/>
</dbReference>
<sequence length="59" mass="6367">MIVAVADTGPLIHLGEIDSLDLCSVVDKLLIPETVYEELQAGGPPSELADIEIENNRHI</sequence>
<comment type="caution">
    <text evidence="1">The sequence shown here is derived from an EMBL/GenBank/DDBJ whole genome shotgun (WGS) entry which is preliminary data.</text>
</comment>
<gene>
    <name evidence="1" type="ORF">ACFFOL_08595</name>
</gene>
<dbReference type="Proteomes" id="UP001589595">
    <property type="component" value="Unassembled WGS sequence"/>
</dbReference>
<evidence type="ECO:0000313" key="2">
    <source>
        <dbReference type="Proteomes" id="UP001589595"/>
    </source>
</evidence>
<dbReference type="RefSeq" id="WP_225935173.1">
    <property type="nucleotide sequence ID" value="NZ_CP082286.1"/>
</dbReference>
<name>A0ABD5MSK1_9EURY</name>
<organism evidence="1 2">
    <name type="scientific">Halobaculum roseum</name>
    <dbReference type="NCBI Taxonomy" id="2175149"/>
    <lineage>
        <taxon>Archaea</taxon>
        <taxon>Methanobacteriati</taxon>
        <taxon>Methanobacteriota</taxon>
        <taxon>Stenosarchaea group</taxon>
        <taxon>Halobacteria</taxon>
        <taxon>Halobacteriales</taxon>
        <taxon>Haloferacaceae</taxon>
        <taxon>Halobaculum</taxon>
    </lineage>
</organism>
<dbReference type="AlphaFoldDB" id="A0ABD5MSK1"/>
<accession>A0ABD5MSK1</accession>
<proteinExistence type="predicted"/>
<keyword evidence="2" id="KW-1185">Reference proteome</keyword>
<protein>
    <submittedName>
        <fullName evidence="1">Uncharacterized protein</fullName>
    </submittedName>
</protein>
<dbReference type="GeneID" id="67209942"/>
<reference evidence="1" key="1">
    <citation type="submission" date="2024-09" db="EMBL/GenBank/DDBJ databases">
        <authorList>
            <person name="Sun Q."/>
        </authorList>
    </citation>
    <scope>NUCLEOTIDE SEQUENCE [LARGE SCALE GENOMIC DNA]</scope>
    <source>
        <strain evidence="1">JCM 31273</strain>
    </source>
</reference>
<dbReference type="InterPro" id="IPR021799">
    <property type="entry name" value="PIN-like_prokaryotic"/>
</dbReference>
<evidence type="ECO:0000313" key="1">
    <source>
        <dbReference type="EMBL" id="MFB9824227.1"/>
    </source>
</evidence>